<evidence type="ECO:0000256" key="2">
    <source>
        <dbReference type="ARBA" id="ARBA00022827"/>
    </source>
</evidence>
<protein>
    <submittedName>
        <fullName evidence="5">DNA photolyase</fullName>
    </submittedName>
</protein>
<feature type="domain" description="Cryptochrome/DNA photolyase FAD-binding" evidence="4">
    <location>
        <begin position="76"/>
        <end position="204"/>
    </location>
</feature>
<dbReference type="Pfam" id="PF03441">
    <property type="entry name" value="FAD_binding_7"/>
    <property type="match status" value="1"/>
</dbReference>
<dbReference type="GO" id="GO:0003904">
    <property type="term" value="F:deoxyribodipyrimidine photo-lyase activity"/>
    <property type="evidence" value="ECO:0007669"/>
    <property type="project" value="TreeGrafter"/>
</dbReference>
<comment type="cofactor">
    <cofactor evidence="3">
        <name>FAD</name>
        <dbReference type="ChEBI" id="CHEBI:57692"/>
    </cofactor>
    <text evidence="3">Binds 1 FAD per subunit.</text>
</comment>
<dbReference type="AlphaFoldDB" id="A0A192D4Z5"/>
<feature type="binding site" evidence="3">
    <location>
        <position position="76"/>
    </location>
    <ligand>
        <name>FAD</name>
        <dbReference type="ChEBI" id="CHEBI:57692"/>
    </ligand>
</feature>
<proteinExistence type="predicted"/>
<dbReference type="PANTHER" id="PTHR11455:SF9">
    <property type="entry name" value="CRYPTOCHROME CIRCADIAN CLOCK 5 ISOFORM X1"/>
    <property type="match status" value="1"/>
</dbReference>
<keyword evidence="5" id="KW-0456">Lyase</keyword>
<keyword evidence="1 3" id="KW-0285">Flavoprotein</keyword>
<evidence type="ECO:0000313" key="6">
    <source>
        <dbReference type="Proteomes" id="UP000078263"/>
    </source>
</evidence>
<dbReference type="Gene3D" id="1.25.40.80">
    <property type="match status" value="1"/>
</dbReference>
<dbReference type="PANTHER" id="PTHR11455">
    <property type="entry name" value="CRYPTOCHROME"/>
    <property type="match status" value="1"/>
</dbReference>
<dbReference type="GO" id="GO:0071949">
    <property type="term" value="F:FAD binding"/>
    <property type="evidence" value="ECO:0007669"/>
    <property type="project" value="TreeGrafter"/>
</dbReference>
<dbReference type="GO" id="GO:0003677">
    <property type="term" value="F:DNA binding"/>
    <property type="evidence" value="ECO:0007669"/>
    <property type="project" value="TreeGrafter"/>
</dbReference>
<reference evidence="5 6" key="1">
    <citation type="submission" date="2016-05" db="EMBL/GenBank/DDBJ databases">
        <title>Compelete Genome Sequence of Bacteriochlorophyll-Synthesizing Bacterium Porphyrobacter neustonensis DSM 9434.</title>
        <authorList>
            <person name="Shi X.-L."/>
            <person name="Wu Y.-H."/>
            <person name="Cheng H."/>
            <person name="Xu L."/>
            <person name="Zhang X.-Q."/>
            <person name="Wang C.-S."/>
            <person name="Xu X.-W."/>
        </authorList>
    </citation>
    <scope>NUCLEOTIDE SEQUENCE [LARGE SCALE GENOMIC DNA]</scope>
    <source>
        <strain evidence="5 6">DSM 9434</strain>
    </source>
</reference>
<dbReference type="EMBL" id="CP016033">
    <property type="protein sequence ID" value="ANK12849.1"/>
    <property type="molecule type" value="Genomic_DNA"/>
</dbReference>
<evidence type="ECO:0000313" key="5">
    <source>
        <dbReference type="EMBL" id="ANK12849.1"/>
    </source>
</evidence>
<dbReference type="OrthoDB" id="9772484at2"/>
<gene>
    <name evidence="5" type="ORF">A9D12_07705</name>
</gene>
<keyword evidence="6" id="KW-1185">Reference proteome</keyword>
<name>A0A192D4Z5_9SPHN</name>
<sequence>MDFAPTRAAALARLARFLPAAGRRYAETRNADNGPAAGGRGNVSQLSPWLHAGIIGEAEVLDAVLAAHGPRASEKFIAEVFWRIYFKGYLEQRPQIWADYVTGRDAALAATDANAGRRTAYARAIEGRTGIEAFDVWAHELVETGYLHNHARMWFASIWIFTLKLDWRLGADFFLRHLMDGDAASNTLSWRWVAGLHTKGKHYLARADNIARYTAARPGGALAAFGLAGDDTPPLTEPQDYPRAMPGLPGAVSASDLAQPFALLLHDEAAHHAPLGLPAEPALVIGAQRAEARSPGAIGAPLRVFAEGAVAHGMAEAAAAFGCAAMQWQPGAPLAPLLGAARVERIAVPYLPTGWTRDALWPELAPLAAQGRIITLLGELDRVTWPLAKAGFFPVGKAAGTLLAECGITGRA</sequence>
<evidence type="ECO:0000259" key="4">
    <source>
        <dbReference type="Pfam" id="PF03441"/>
    </source>
</evidence>
<dbReference type="Gene3D" id="1.10.579.10">
    <property type="entry name" value="DNA Cyclobutane Dipyrimidine Photolyase, subunit A, domain 3"/>
    <property type="match status" value="1"/>
</dbReference>
<dbReference type="STRING" id="1112.A9D12_07705"/>
<dbReference type="InterPro" id="IPR005101">
    <property type="entry name" value="Cryptochr/Photolyase_FAD-bd"/>
</dbReference>
<dbReference type="RefSeq" id="WP_068350759.1">
    <property type="nucleotide sequence ID" value="NZ_CP016033.1"/>
</dbReference>
<keyword evidence="2 3" id="KW-0274">FAD</keyword>
<evidence type="ECO:0000256" key="1">
    <source>
        <dbReference type="ARBA" id="ARBA00022630"/>
    </source>
</evidence>
<dbReference type="InterPro" id="IPR002081">
    <property type="entry name" value="Cryptochrome/DNA_photolyase_1"/>
</dbReference>
<feature type="binding site" evidence="3">
    <location>
        <begin position="79"/>
        <end position="86"/>
    </location>
    <ligand>
        <name>FAD</name>
        <dbReference type="ChEBI" id="CHEBI:57692"/>
    </ligand>
</feature>
<accession>A0A192D4Z5</accession>
<dbReference type="KEGG" id="pns:A9D12_07705"/>
<feature type="binding site" evidence="3">
    <location>
        <begin position="180"/>
        <end position="182"/>
    </location>
    <ligand>
        <name>FAD</name>
        <dbReference type="ChEBI" id="CHEBI:57692"/>
    </ligand>
</feature>
<dbReference type="InterPro" id="IPR036134">
    <property type="entry name" value="Crypto/Photolyase_FAD-like_sf"/>
</dbReference>
<organism evidence="5 6">
    <name type="scientific">Erythrobacter neustonensis</name>
    <dbReference type="NCBI Taxonomy" id="1112"/>
    <lineage>
        <taxon>Bacteria</taxon>
        <taxon>Pseudomonadati</taxon>
        <taxon>Pseudomonadota</taxon>
        <taxon>Alphaproteobacteria</taxon>
        <taxon>Sphingomonadales</taxon>
        <taxon>Erythrobacteraceae</taxon>
        <taxon>Erythrobacter/Porphyrobacter group</taxon>
        <taxon>Erythrobacter</taxon>
    </lineage>
</organism>
<dbReference type="Proteomes" id="UP000078263">
    <property type="component" value="Chromosome"/>
</dbReference>
<evidence type="ECO:0000256" key="3">
    <source>
        <dbReference type="PIRSR" id="PIRSR602081-1"/>
    </source>
</evidence>
<dbReference type="SUPFAM" id="SSF48173">
    <property type="entry name" value="Cryptochrome/photolyase FAD-binding domain"/>
    <property type="match status" value="1"/>
</dbReference>
<feature type="binding site" evidence="3">
    <location>
        <position position="25"/>
    </location>
    <ligand>
        <name>FAD</name>
        <dbReference type="ChEBI" id="CHEBI:57692"/>
    </ligand>
</feature>